<dbReference type="InterPro" id="IPR036869">
    <property type="entry name" value="J_dom_sf"/>
</dbReference>
<dbReference type="SUPFAM" id="SSF46565">
    <property type="entry name" value="Chaperone J-domain"/>
    <property type="match status" value="1"/>
</dbReference>
<accession>A0AAN6U7Z6</accession>
<evidence type="ECO:0000256" key="1">
    <source>
        <dbReference type="ARBA" id="ARBA00023186"/>
    </source>
</evidence>
<dbReference type="GO" id="GO:0042407">
    <property type="term" value="P:cristae formation"/>
    <property type="evidence" value="ECO:0007669"/>
    <property type="project" value="TreeGrafter"/>
</dbReference>
<organism evidence="3 4">
    <name type="scientific">Parathielavia appendiculata</name>
    <dbReference type="NCBI Taxonomy" id="2587402"/>
    <lineage>
        <taxon>Eukaryota</taxon>
        <taxon>Fungi</taxon>
        <taxon>Dikarya</taxon>
        <taxon>Ascomycota</taxon>
        <taxon>Pezizomycotina</taxon>
        <taxon>Sordariomycetes</taxon>
        <taxon>Sordariomycetidae</taxon>
        <taxon>Sordariales</taxon>
        <taxon>Chaetomiaceae</taxon>
        <taxon>Parathielavia</taxon>
    </lineage>
</organism>
<gene>
    <name evidence="3" type="ORF">N657DRAFT_638540</name>
</gene>
<dbReference type="InterPro" id="IPR024586">
    <property type="entry name" value="DnaJ-like_C11_C"/>
</dbReference>
<proteinExistence type="predicted"/>
<name>A0AAN6U7Z6_9PEZI</name>
<dbReference type="Pfam" id="PF11875">
    <property type="entry name" value="DnaJ-like_C11_C"/>
    <property type="match status" value="1"/>
</dbReference>
<dbReference type="GeneID" id="87828382"/>
<reference evidence="3" key="1">
    <citation type="journal article" date="2023" name="Mol. Phylogenet. Evol.">
        <title>Genome-scale phylogeny and comparative genomics of the fungal order Sordariales.</title>
        <authorList>
            <person name="Hensen N."/>
            <person name="Bonometti L."/>
            <person name="Westerberg I."/>
            <person name="Brannstrom I.O."/>
            <person name="Guillou S."/>
            <person name="Cros-Aarteil S."/>
            <person name="Calhoun S."/>
            <person name="Haridas S."/>
            <person name="Kuo A."/>
            <person name="Mondo S."/>
            <person name="Pangilinan J."/>
            <person name="Riley R."/>
            <person name="LaButti K."/>
            <person name="Andreopoulos B."/>
            <person name="Lipzen A."/>
            <person name="Chen C."/>
            <person name="Yan M."/>
            <person name="Daum C."/>
            <person name="Ng V."/>
            <person name="Clum A."/>
            <person name="Steindorff A."/>
            <person name="Ohm R.A."/>
            <person name="Martin F."/>
            <person name="Silar P."/>
            <person name="Natvig D.O."/>
            <person name="Lalanne C."/>
            <person name="Gautier V."/>
            <person name="Ament-Velasquez S.L."/>
            <person name="Kruys A."/>
            <person name="Hutchinson M.I."/>
            <person name="Powell A.J."/>
            <person name="Barry K."/>
            <person name="Miller A.N."/>
            <person name="Grigoriev I.V."/>
            <person name="Debuchy R."/>
            <person name="Gladieux P."/>
            <person name="Hiltunen Thoren M."/>
            <person name="Johannesson H."/>
        </authorList>
    </citation>
    <scope>NUCLEOTIDE SEQUENCE</scope>
    <source>
        <strain evidence="3">CBS 731.68</strain>
    </source>
</reference>
<dbReference type="EMBL" id="MU853223">
    <property type="protein sequence ID" value="KAK4128132.1"/>
    <property type="molecule type" value="Genomic_DNA"/>
</dbReference>
<feature type="domain" description="DnaJ-like protein C11 C-terminal" evidence="2">
    <location>
        <begin position="665"/>
        <end position="803"/>
    </location>
</feature>
<sequence>MDFSSRRVPSATVDDGASIRSRTYHDSTHRLRPAESHFSLREQFAATRREYEFGFDDGSSVLAQSTLASEAAQVDDLHDIVTVESNSRTFPDSRLVYRDCYELFCLPSGPSLSPEQVQEAARRLNRLLAVDTQPPQLQSAAAFYLGLVQAAYVTLIDPSRRLGYDLSRLEEACSDWDSEEETVGEVELANSGSSSTYKSRLHDQYLLLTQRESRATSDLGLRIDACSQRHGAGLAVLDLCLRKSATVSVPALRWPIERTVYMLRGLTQAPGSETTSPLRLADPSVTISGLAHGLLDEPFKLASLSTNRYQPPGPPIHGPRRMEQLLASRFLPVLSLNVREEVSWQPAAHREPLPDLVVEQEVEILPQLCAITRIGRSINLLGSGCPLNVEVSAHKLLTRRNDLLPSLGLAVHQRVGAGTAYILMDGGDWNLRISRKCREVFEFSKISRGVVPVLDAFWNPPTCEIGYAFCRHDLGMQPGQAFTKPSERGLSSLDCDLDENKPSSWTISGGLTQGNAAAYLRYSRHLFSPPTSRPSSLGRHNETGFRAEAELAGTTHRDFVLAFRALKCIGRFSKAGVEIGLSPSNLHLSLYWSRLGQRISLPILVAAPHQSSLTTIITRVLFLSTVLPFTALSAWELYRHSQRHRAAAKTLTTTTTTTGAEYQENNEKVQAYVARRRAEADELTVILATGVELRQRAERGRGGLVIVSAKYGVRDAPPEEVADVTIAVAALVDNHDDDDDDDDDHDDGGEGARLVIPKEVRKSRLLGFWDPAPGRTKVLRVRYLWRGREGEVEVCGRDELRLP</sequence>
<evidence type="ECO:0000259" key="2">
    <source>
        <dbReference type="Pfam" id="PF11875"/>
    </source>
</evidence>
<dbReference type="PANTHER" id="PTHR44157:SF1">
    <property type="entry name" value="DNAJ HOMOLOG SUBFAMILY C MEMBER 11"/>
    <property type="match status" value="1"/>
</dbReference>
<evidence type="ECO:0000313" key="4">
    <source>
        <dbReference type="Proteomes" id="UP001302602"/>
    </source>
</evidence>
<dbReference type="RefSeq" id="XP_062651903.1">
    <property type="nucleotide sequence ID" value="XM_062791613.1"/>
</dbReference>
<evidence type="ECO:0000313" key="3">
    <source>
        <dbReference type="EMBL" id="KAK4128132.1"/>
    </source>
</evidence>
<dbReference type="InterPro" id="IPR052243">
    <property type="entry name" value="Mito_inner_membrane_organizer"/>
</dbReference>
<reference evidence="3" key="2">
    <citation type="submission" date="2023-05" db="EMBL/GenBank/DDBJ databases">
        <authorList>
            <consortium name="Lawrence Berkeley National Laboratory"/>
            <person name="Steindorff A."/>
            <person name="Hensen N."/>
            <person name="Bonometti L."/>
            <person name="Westerberg I."/>
            <person name="Brannstrom I.O."/>
            <person name="Guillou S."/>
            <person name="Cros-Aarteil S."/>
            <person name="Calhoun S."/>
            <person name="Haridas S."/>
            <person name="Kuo A."/>
            <person name="Mondo S."/>
            <person name="Pangilinan J."/>
            <person name="Riley R."/>
            <person name="Labutti K."/>
            <person name="Andreopoulos B."/>
            <person name="Lipzen A."/>
            <person name="Chen C."/>
            <person name="Yanf M."/>
            <person name="Daum C."/>
            <person name="Ng V."/>
            <person name="Clum A."/>
            <person name="Ohm R."/>
            <person name="Martin F."/>
            <person name="Silar P."/>
            <person name="Natvig D."/>
            <person name="Lalanne C."/>
            <person name="Gautier V."/>
            <person name="Ament-Velasquez S.L."/>
            <person name="Kruys A."/>
            <person name="Hutchinson M.I."/>
            <person name="Powell A.J."/>
            <person name="Barry K."/>
            <person name="Miller A.N."/>
            <person name="Grigoriev I.V."/>
            <person name="Debuchy R."/>
            <person name="Gladieux P."/>
            <person name="Thoren M.H."/>
            <person name="Johannesson H."/>
        </authorList>
    </citation>
    <scope>NUCLEOTIDE SEQUENCE</scope>
    <source>
        <strain evidence="3">CBS 731.68</strain>
    </source>
</reference>
<dbReference type="Proteomes" id="UP001302602">
    <property type="component" value="Unassembled WGS sequence"/>
</dbReference>
<dbReference type="PANTHER" id="PTHR44157">
    <property type="entry name" value="DNAJ HOMOLOG SUBFAMILY C MEMBER 11"/>
    <property type="match status" value="1"/>
</dbReference>
<keyword evidence="1" id="KW-0143">Chaperone</keyword>
<protein>
    <recommendedName>
        <fullName evidence="2">DnaJ-like protein C11 C-terminal domain-containing protein</fullName>
    </recommendedName>
</protein>
<dbReference type="AlphaFoldDB" id="A0AAN6U7Z6"/>
<dbReference type="GO" id="GO:0005739">
    <property type="term" value="C:mitochondrion"/>
    <property type="evidence" value="ECO:0007669"/>
    <property type="project" value="GOC"/>
</dbReference>
<keyword evidence="4" id="KW-1185">Reference proteome</keyword>
<comment type="caution">
    <text evidence="3">The sequence shown here is derived from an EMBL/GenBank/DDBJ whole genome shotgun (WGS) entry which is preliminary data.</text>
</comment>